<reference evidence="2" key="1">
    <citation type="journal article" date="2017" name="Nat. Ecol. Evol.">
        <title>Genome expansion and lineage-specific genetic innovations in the forest pathogenic fungi Armillaria.</title>
        <authorList>
            <person name="Sipos G."/>
            <person name="Prasanna A.N."/>
            <person name="Walter M.C."/>
            <person name="O'Connor E."/>
            <person name="Balint B."/>
            <person name="Krizsan K."/>
            <person name="Kiss B."/>
            <person name="Hess J."/>
            <person name="Varga T."/>
            <person name="Slot J."/>
            <person name="Riley R."/>
            <person name="Boka B."/>
            <person name="Rigling D."/>
            <person name="Barry K."/>
            <person name="Lee J."/>
            <person name="Mihaltcheva S."/>
            <person name="LaButti K."/>
            <person name="Lipzen A."/>
            <person name="Waldron R."/>
            <person name="Moloney N.M."/>
            <person name="Sperisen C."/>
            <person name="Kredics L."/>
            <person name="Vagvoelgyi C."/>
            <person name="Patrignani A."/>
            <person name="Fitzpatrick D."/>
            <person name="Nagy I."/>
            <person name="Doyle S."/>
            <person name="Anderson J.B."/>
            <person name="Grigoriev I.V."/>
            <person name="Gueldener U."/>
            <person name="Muensterkoetter M."/>
            <person name="Nagy L.G."/>
        </authorList>
    </citation>
    <scope>NUCLEOTIDE SEQUENCE [LARGE SCALE GENOMIC DNA]</scope>
    <source>
        <strain evidence="2">Ar21-2</strain>
    </source>
</reference>
<dbReference type="InParanoid" id="A0A2H3EKI8"/>
<organism evidence="1 2">
    <name type="scientific">Armillaria gallica</name>
    <name type="common">Bulbous honey fungus</name>
    <name type="synonym">Armillaria bulbosa</name>
    <dbReference type="NCBI Taxonomy" id="47427"/>
    <lineage>
        <taxon>Eukaryota</taxon>
        <taxon>Fungi</taxon>
        <taxon>Dikarya</taxon>
        <taxon>Basidiomycota</taxon>
        <taxon>Agaricomycotina</taxon>
        <taxon>Agaricomycetes</taxon>
        <taxon>Agaricomycetidae</taxon>
        <taxon>Agaricales</taxon>
        <taxon>Marasmiineae</taxon>
        <taxon>Physalacriaceae</taxon>
        <taxon>Armillaria</taxon>
    </lineage>
</organism>
<protein>
    <submittedName>
        <fullName evidence="1">Uncharacterized protein</fullName>
    </submittedName>
</protein>
<name>A0A2H3EKI8_ARMGA</name>
<feature type="non-terminal residue" evidence="1">
    <location>
        <position position="57"/>
    </location>
</feature>
<dbReference type="EMBL" id="KZ293647">
    <property type="protein sequence ID" value="PBK99646.1"/>
    <property type="molecule type" value="Genomic_DNA"/>
</dbReference>
<gene>
    <name evidence="1" type="ORF">ARMGADRAFT_1008170</name>
</gene>
<dbReference type="Proteomes" id="UP000217790">
    <property type="component" value="Unassembled WGS sequence"/>
</dbReference>
<keyword evidence="2" id="KW-1185">Reference proteome</keyword>
<sequence length="57" mass="6545">MGLAPTTDWLACCSYLLPSLCLHNLFIMYLKSSVVSRYIYTPTQSVYVCVCVRRKHV</sequence>
<dbReference type="AlphaFoldDB" id="A0A2H3EKI8"/>
<evidence type="ECO:0000313" key="2">
    <source>
        <dbReference type="Proteomes" id="UP000217790"/>
    </source>
</evidence>
<proteinExistence type="predicted"/>
<accession>A0A2H3EKI8</accession>
<evidence type="ECO:0000313" key="1">
    <source>
        <dbReference type="EMBL" id="PBK99646.1"/>
    </source>
</evidence>